<dbReference type="RefSeq" id="WP_070927517.1">
    <property type="nucleotide sequence ID" value="NZ_VAUD01000025.1"/>
</dbReference>
<comment type="caution">
    <text evidence="3">The sequence shown here is derived from an EMBL/GenBank/DDBJ whole genome shotgun (WGS) entry which is preliminary data.</text>
</comment>
<dbReference type="EMBL" id="LVIE01000156">
    <property type="protein sequence ID" value="OHT24313.1"/>
    <property type="molecule type" value="Genomic_DNA"/>
</dbReference>
<dbReference type="AlphaFoldDB" id="A0A1S1HSL7"/>
<dbReference type="PANTHER" id="PTHR40278:SF1">
    <property type="entry name" value="DNA UTILIZATION PROTEIN HOFN"/>
    <property type="match status" value="1"/>
</dbReference>
<protein>
    <submittedName>
        <fullName evidence="2">PilN domain-containing protein</fullName>
    </submittedName>
</protein>
<sequence length="180" mass="21582">MYQVNFLPWRHQRITRRKWQCLIILIMQSSCALLMMIYCYFQQQSQQQYLQTTKTQLEQQLMLNQQQIDTIKQQQAQLELWLSHQQRLDEDSQNNLRQLDILKQLSVITPTKSWLTHVVLTNKHLNITAYSYDFQDISQLINQIENNPLLHQTQLIKMGKTRQVNYLHVSANISEEGHEQ</sequence>
<keyword evidence="1" id="KW-0472">Membrane</keyword>
<keyword evidence="1" id="KW-0812">Transmembrane</keyword>
<feature type="transmembrane region" description="Helical" evidence="1">
    <location>
        <begin position="21"/>
        <end position="41"/>
    </location>
</feature>
<dbReference type="InterPro" id="IPR052534">
    <property type="entry name" value="Extracell_DNA_Util/SecSys_Comp"/>
</dbReference>
<accession>A0A1S1HSL7</accession>
<evidence type="ECO:0000313" key="3">
    <source>
        <dbReference type="EMBL" id="OHT24313.1"/>
    </source>
</evidence>
<dbReference type="PANTHER" id="PTHR40278">
    <property type="entry name" value="DNA UTILIZATION PROTEIN HOFN"/>
    <property type="match status" value="1"/>
</dbReference>
<gene>
    <name evidence="3" type="ORF">A3Q29_18245</name>
    <name evidence="2" type="ORF">RG298_004154</name>
</gene>
<dbReference type="OrthoDB" id="6455710at2"/>
<keyword evidence="1" id="KW-1133">Transmembrane helix</keyword>
<dbReference type="EMBL" id="ABMABF030000020">
    <property type="protein sequence ID" value="EMJ5136359.1"/>
    <property type="molecule type" value="Genomic_DNA"/>
</dbReference>
<dbReference type="InterPro" id="IPR007813">
    <property type="entry name" value="PilN"/>
</dbReference>
<reference evidence="3 4" key="1">
    <citation type="submission" date="2016-03" db="EMBL/GenBank/DDBJ databases">
        <title>Genome sequence of Providencia stuartii strain, isolated from the salivary glands of larval Lucilia sericata.</title>
        <authorList>
            <person name="Yuan Y."/>
            <person name="Zhang Y."/>
            <person name="Fu S."/>
            <person name="Crippen T.L."/>
            <person name="Visi D."/>
            <person name="Benbow M.E."/>
            <person name="Allen M."/>
            <person name="Tomberlin J.K."/>
            <person name="Sze S.-H."/>
            <person name="Tarone A.M."/>
        </authorList>
    </citation>
    <scope>NUCLEOTIDE SEQUENCE [LARGE SCALE GENOMIC DNA]</scope>
    <source>
        <strain evidence="3 4">Crippen</strain>
    </source>
</reference>
<evidence type="ECO:0000313" key="4">
    <source>
        <dbReference type="Proteomes" id="UP000179588"/>
    </source>
</evidence>
<organism evidence="3 4">
    <name type="scientific">Providencia stuartii</name>
    <dbReference type="NCBI Taxonomy" id="588"/>
    <lineage>
        <taxon>Bacteria</taxon>
        <taxon>Pseudomonadati</taxon>
        <taxon>Pseudomonadota</taxon>
        <taxon>Gammaproteobacteria</taxon>
        <taxon>Enterobacterales</taxon>
        <taxon>Morganellaceae</taxon>
        <taxon>Providencia</taxon>
    </lineage>
</organism>
<proteinExistence type="predicted"/>
<reference evidence="2" key="2">
    <citation type="submission" date="2024-02" db="EMBL/GenBank/DDBJ databases">
        <authorList>
            <consortium name="Clinical and Environmental Microbiology Branch: Whole genome sequencing antimicrobial resistance pathogens in the healthcare setting"/>
        </authorList>
    </citation>
    <scope>NUCLEOTIDE SEQUENCE</scope>
    <source>
        <strain evidence="2">2021GO-0154</strain>
    </source>
</reference>
<keyword evidence="4" id="KW-1185">Reference proteome</keyword>
<evidence type="ECO:0000313" key="2">
    <source>
        <dbReference type="EMBL" id="EMJ5136359.1"/>
    </source>
</evidence>
<dbReference type="GeneID" id="92277131"/>
<dbReference type="Pfam" id="PF05137">
    <property type="entry name" value="PilN"/>
    <property type="match status" value="1"/>
</dbReference>
<dbReference type="Proteomes" id="UP000179588">
    <property type="component" value="Unassembled WGS sequence"/>
</dbReference>
<name>A0A1S1HSL7_PROST</name>
<evidence type="ECO:0000256" key="1">
    <source>
        <dbReference type="SAM" id="Phobius"/>
    </source>
</evidence>